<feature type="region of interest" description="Disordered" evidence="1">
    <location>
        <begin position="196"/>
        <end position="264"/>
    </location>
</feature>
<evidence type="ECO:0000256" key="1">
    <source>
        <dbReference type="SAM" id="MobiDB-lite"/>
    </source>
</evidence>
<dbReference type="OrthoDB" id="2270345at2759"/>
<feature type="compositionally biased region" description="Basic and acidic residues" evidence="1">
    <location>
        <begin position="251"/>
        <end position="264"/>
    </location>
</feature>
<feature type="compositionally biased region" description="Polar residues" evidence="1">
    <location>
        <begin position="224"/>
        <end position="233"/>
    </location>
</feature>
<dbReference type="RefSeq" id="XP_018288172.1">
    <property type="nucleotide sequence ID" value="XM_018436622.1"/>
</dbReference>
<dbReference type="VEuPathDB" id="FungiDB:PHYBLDRAFT_171517"/>
<keyword evidence="3" id="KW-1185">Reference proteome</keyword>
<dbReference type="AlphaFoldDB" id="A0A162TPY0"/>
<accession>A0A162TPY0</accession>
<reference evidence="3" key="1">
    <citation type="submission" date="2015-06" db="EMBL/GenBank/DDBJ databases">
        <title>Expansion of signal transduction pathways in fungi by whole-genome duplication.</title>
        <authorList>
            <consortium name="DOE Joint Genome Institute"/>
            <person name="Corrochano L.M."/>
            <person name="Kuo A."/>
            <person name="Marcet-Houben M."/>
            <person name="Polaino S."/>
            <person name="Salamov A."/>
            <person name="Villalobos J.M."/>
            <person name="Alvarez M.I."/>
            <person name="Avalos J."/>
            <person name="Benito E.P."/>
            <person name="Benoit I."/>
            <person name="Burger G."/>
            <person name="Camino L.P."/>
            <person name="Canovas D."/>
            <person name="Cerda-Olmedo E."/>
            <person name="Cheng J.-F."/>
            <person name="Dominguez A."/>
            <person name="Elias M."/>
            <person name="Eslava A.P."/>
            <person name="Glaser F."/>
            <person name="Grimwood J."/>
            <person name="Gutierrez G."/>
            <person name="Heitman J."/>
            <person name="Henrissat B."/>
            <person name="Iturriaga E.A."/>
            <person name="Lang B.F."/>
            <person name="Lavin J.L."/>
            <person name="Lee S."/>
            <person name="Li W."/>
            <person name="Lindquist E."/>
            <person name="Lopez-Garcia S."/>
            <person name="Luque E.M."/>
            <person name="Marcos A.T."/>
            <person name="Martin J."/>
            <person name="McCluskey K."/>
            <person name="Medina H.R."/>
            <person name="Miralles-Duran A."/>
            <person name="Miyazaki A."/>
            <person name="Munoz-Torres E."/>
            <person name="Oguiza J.A."/>
            <person name="Ohm R."/>
            <person name="Olmedo M."/>
            <person name="Orejas M."/>
            <person name="Ortiz-Castellanos L."/>
            <person name="Pisabarro A.G."/>
            <person name="Rodriguez-Romero J."/>
            <person name="Ruiz-Herrera J."/>
            <person name="Ruiz-Vazquez R."/>
            <person name="Sanz C."/>
            <person name="Schackwitz W."/>
            <person name="Schmutz J."/>
            <person name="Shahriari M."/>
            <person name="Shelest E."/>
            <person name="Silva-Franco F."/>
            <person name="Soanes D."/>
            <person name="Syed K."/>
            <person name="Tagua V.G."/>
            <person name="Talbot N.J."/>
            <person name="Thon M."/>
            <person name="De vries R.P."/>
            <person name="Wiebenga A."/>
            <person name="Yadav J.S."/>
            <person name="Braun E.L."/>
            <person name="Baker S."/>
            <person name="Garre V."/>
            <person name="Horwitz B."/>
            <person name="Torres-Martinez S."/>
            <person name="Idnurm A."/>
            <person name="Herrera-Estrella A."/>
            <person name="Gabaldon T."/>
            <person name="Grigoriev I.V."/>
        </authorList>
    </citation>
    <scope>NUCLEOTIDE SEQUENCE [LARGE SCALE GENOMIC DNA]</scope>
    <source>
        <strain evidence="3">NRRL 1555(-)</strain>
    </source>
</reference>
<evidence type="ECO:0000313" key="2">
    <source>
        <dbReference type="EMBL" id="OAD70132.1"/>
    </source>
</evidence>
<feature type="region of interest" description="Disordered" evidence="1">
    <location>
        <begin position="94"/>
        <end position="161"/>
    </location>
</feature>
<proteinExistence type="predicted"/>
<feature type="compositionally biased region" description="Low complexity" evidence="1">
    <location>
        <begin position="207"/>
        <end position="223"/>
    </location>
</feature>
<dbReference type="Proteomes" id="UP000077315">
    <property type="component" value="Unassembled WGS sequence"/>
</dbReference>
<feature type="compositionally biased region" description="Basic residues" evidence="1">
    <location>
        <begin position="142"/>
        <end position="159"/>
    </location>
</feature>
<dbReference type="GeneID" id="28997528"/>
<feature type="compositionally biased region" description="Basic residues" evidence="1">
    <location>
        <begin position="234"/>
        <end position="249"/>
    </location>
</feature>
<name>A0A162TPY0_PHYB8</name>
<protein>
    <submittedName>
        <fullName evidence="2">Uncharacterized protein</fullName>
    </submittedName>
</protein>
<gene>
    <name evidence="2" type="ORF">PHYBLDRAFT_171517</name>
</gene>
<sequence>MTEAVDGNRRALRLKKIFRHHPTPILTSGSHRKNAGTSQIPISSPILQHSTSIYSLVSPVRADFDDYALDELLAQYQPMKIPLEKPFQRLQTPEYTNSLSPAPRSSSSEEDIPVTSPRARKMKTCSHNQQAPAECYDLSHDKAHKKSKNPARPSLRRHSCSSTDILRQHYSQQLAPPMTAPLRTSSKPNLALEIPVDGTPHTESSRRSASSAAAAAAALPSSPTMGCSSSKSTPLRKIKTYNVHAKSKKAVSPEKPKSVHDVEQERRRQILEDLISGRRGSTLKFTLTPEGLT</sequence>
<evidence type="ECO:0000313" key="3">
    <source>
        <dbReference type="Proteomes" id="UP000077315"/>
    </source>
</evidence>
<dbReference type="EMBL" id="KV440989">
    <property type="protein sequence ID" value="OAD70132.1"/>
    <property type="molecule type" value="Genomic_DNA"/>
</dbReference>
<organism evidence="2 3">
    <name type="scientific">Phycomyces blakesleeanus (strain ATCC 8743b / DSM 1359 / FGSC 10004 / NBRC 33097 / NRRL 1555)</name>
    <dbReference type="NCBI Taxonomy" id="763407"/>
    <lineage>
        <taxon>Eukaryota</taxon>
        <taxon>Fungi</taxon>
        <taxon>Fungi incertae sedis</taxon>
        <taxon>Mucoromycota</taxon>
        <taxon>Mucoromycotina</taxon>
        <taxon>Mucoromycetes</taxon>
        <taxon>Mucorales</taxon>
        <taxon>Phycomycetaceae</taxon>
        <taxon>Phycomyces</taxon>
    </lineage>
</organism>
<dbReference type="InParanoid" id="A0A162TPY0"/>